<feature type="non-terminal residue" evidence="1">
    <location>
        <position position="1"/>
    </location>
</feature>
<dbReference type="EMBL" id="JBHTIR010004298">
    <property type="protein sequence ID" value="MFD0856908.1"/>
    <property type="molecule type" value="Genomic_DNA"/>
</dbReference>
<protein>
    <submittedName>
        <fullName evidence="1">Uncharacterized protein</fullName>
    </submittedName>
</protein>
<organism evidence="1 2">
    <name type="scientific">Actinomadura adrarensis</name>
    <dbReference type="NCBI Taxonomy" id="1819600"/>
    <lineage>
        <taxon>Bacteria</taxon>
        <taxon>Bacillati</taxon>
        <taxon>Actinomycetota</taxon>
        <taxon>Actinomycetes</taxon>
        <taxon>Streptosporangiales</taxon>
        <taxon>Thermomonosporaceae</taxon>
        <taxon>Actinomadura</taxon>
    </lineage>
</organism>
<accession>A0ABW3CTG0</accession>
<evidence type="ECO:0000313" key="2">
    <source>
        <dbReference type="Proteomes" id="UP001597083"/>
    </source>
</evidence>
<evidence type="ECO:0000313" key="1">
    <source>
        <dbReference type="EMBL" id="MFD0856908.1"/>
    </source>
</evidence>
<sequence length="67" mass="7187">IGHAQSLDLEAACAAGLELVDLAGQISSRRMCLRVAEVLRALEQFEGAPQVVELREAARPVLEQCAN</sequence>
<proteinExistence type="predicted"/>
<gene>
    <name evidence="1" type="ORF">ACFQ07_32055</name>
</gene>
<keyword evidence="2" id="KW-1185">Reference proteome</keyword>
<dbReference type="Proteomes" id="UP001597083">
    <property type="component" value="Unassembled WGS sequence"/>
</dbReference>
<reference evidence="2" key="1">
    <citation type="journal article" date="2019" name="Int. J. Syst. Evol. Microbiol.">
        <title>The Global Catalogue of Microorganisms (GCM) 10K type strain sequencing project: providing services to taxonomists for standard genome sequencing and annotation.</title>
        <authorList>
            <consortium name="The Broad Institute Genomics Platform"/>
            <consortium name="The Broad Institute Genome Sequencing Center for Infectious Disease"/>
            <person name="Wu L."/>
            <person name="Ma J."/>
        </authorList>
    </citation>
    <scope>NUCLEOTIDE SEQUENCE [LARGE SCALE GENOMIC DNA]</scope>
    <source>
        <strain evidence="2">JCM 31696</strain>
    </source>
</reference>
<name>A0ABW3CTG0_9ACTN</name>
<comment type="caution">
    <text evidence="1">The sequence shown here is derived from an EMBL/GenBank/DDBJ whole genome shotgun (WGS) entry which is preliminary data.</text>
</comment>